<reference evidence="9 10" key="1">
    <citation type="submission" date="2023-05" db="EMBL/GenBank/DDBJ databases">
        <title>Novel species of genus Flectobacillus isolated from stream in China.</title>
        <authorList>
            <person name="Lu H."/>
        </authorList>
    </citation>
    <scope>NUCLEOTIDE SEQUENCE [LARGE SCALE GENOMIC DNA]</scope>
    <source>
        <strain evidence="9 10">LFS242W</strain>
    </source>
</reference>
<proteinExistence type="inferred from homology"/>
<keyword evidence="7 8" id="KW-0472">Membrane</keyword>
<comment type="similarity">
    <text evidence="2 8">Belongs to the 4-toluene sulfonate uptake permease (TSUP) (TC 2.A.102) family.</text>
</comment>
<evidence type="ECO:0000256" key="7">
    <source>
        <dbReference type="ARBA" id="ARBA00023136"/>
    </source>
</evidence>
<keyword evidence="10" id="KW-1185">Reference proteome</keyword>
<evidence type="ECO:0000256" key="4">
    <source>
        <dbReference type="ARBA" id="ARBA00022475"/>
    </source>
</evidence>
<sequence>MLLDDISLQTLSFLLIFAFSAGFVDSIVGGGGMIQLPALLIFLPQFSIPTIIGTHKLASVSGTLVAASQYIKQVKVDWKVMLPAVAITGVFALMGARLVSSLDKETLRPIILVLLVLVLIYTLVKKDLGTHHAPKYHGKVFFWGVMLTGAILGFYDGFFGPGMGSFLIFTFVSIFYLDFLHASAYAKIMNCASNVPAIIYFMSSGDVLYKVAIPLAIANILGSIVGTKLALKKGSAFVRIFFVVVVIGVILRFGYDIFFKH</sequence>
<evidence type="ECO:0000256" key="2">
    <source>
        <dbReference type="ARBA" id="ARBA00009142"/>
    </source>
</evidence>
<feature type="transmembrane region" description="Helical" evidence="8">
    <location>
        <begin position="80"/>
        <end position="100"/>
    </location>
</feature>
<feature type="transmembrane region" description="Helical" evidence="8">
    <location>
        <begin position="136"/>
        <end position="155"/>
    </location>
</feature>
<feature type="transmembrane region" description="Helical" evidence="8">
    <location>
        <begin position="12"/>
        <end position="34"/>
    </location>
</feature>
<comment type="subcellular location">
    <subcellularLocation>
        <location evidence="1 8">Cell membrane</location>
        <topology evidence="1 8">Multi-pass membrane protein</topology>
    </subcellularLocation>
</comment>
<evidence type="ECO:0000256" key="3">
    <source>
        <dbReference type="ARBA" id="ARBA00022448"/>
    </source>
</evidence>
<keyword evidence="5 8" id="KW-0812">Transmembrane</keyword>
<dbReference type="EMBL" id="JASHIE010000011">
    <property type="protein sequence ID" value="MDI9876133.1"/>
    <property type="molecule type" value="Genomic_DNA"/>
</dbReference>
<evidence type="ECO:0000256" key="8">
    <source>
        <dbReference type="RuleBase" id="RU363041"/>
    </source>
</evidence>
<dbReference type="Pfam" id="PF01925">
    <property type="entry name" value="TauE"/>
    <property type="match status" value="1"/>
</dbReference>
<feature type="transmembrane region" description="Helical" evidence="8">
    <location>
        <begin position="167"/>
        <end position="186"/>
    </location>
</feature>
<feature type="transmembrane region" description="Helical" evidence="8">
    <location>
        <begin position="106"/>
        <end position="124"/>
    </location>
</feature>
<evidence type="ECO:0000256" key="6">
    <source>
        <dbReference type="ARBA" id="ARBA00022989"/>
    </source>
</evidence>
<dbReference type="PANTHER" id="PTHR30269">
    <property type="entry name" value="TRANSMEMBRANE PROTEIN YFCA"/>
    <property type="match status" value="1"/>
</dbReference>
<evidence type="ECO:0000256" key="1">
    <source>
        <dbReference type="ARBA" id="ARBA00004651"/>
    </source>
</evidence>
<gene>
    <name evidence="9" type="ORF">QM481_16475</name>
</gene>
<evidence type="ECO:0000256" key="5">
    <source>
        <dbReference type="ARBA" id="ARBA00022692"/>
    </source>
</evidence>
<feature type="transmembrane region" description="Helical" evidence="8">
    <location>
        <begin position="207"/>
        <end position="230"/>
    </location>
</feature>
<dbReference type="InterPro" id="IPR052017">
    <property type="entry name" value="TSUP"/>
</dbReference>
<keyword evidence="6 8" id="KW-1133">Transmembrane helix</keyword>
<evidence type="ECO:0000313" key="9">
    <source>
        <dbReference type="EMBL" id="MDI9876133.1"/>
    </source>
</evidence>
<dbReference type="PANTHER" id="PTHR30269:SF0">
    <property type="entry name" value="MEMBRANE TRANSPORTER PROTEIN YFCA-RELATED"/>
    <property type="match status" value="1"/>
</dbReference>
<evidence type="ECO:0000313" key="10">
    <source>
        <dbReference type="Proteomes" id="UP001225761"/>
    </source>
</evidence>
<keyword evidence="4 8" id="KW-1003">Cell membrane</keyword>
<comment type="caution">
    <text evidence="9">The sequence shown here is derived from an EMBL/GenBank/DDBJ whole genome shotgun (WGS) entry which is preliminary data.</text>
</comment>
<keyword evidence="3" id="KW-0813">Transport</keyword>
<protein>
    <recommendedName>
        <fullName evidence="8">Probable membrane transporter protein</fullName>
    </recommendedName>
</protein>
<organism evidence="9 10">
    <name type="scientific">Flectobacillus rivi</name>
    <dbReference type="NCBI Taxonomy" id="2984209"/>
    <lineage>
        <taxon>Bacteria</taxon>
        <taxon>Pseudomonadati</taxon>
        <taxon>Bacteroidota</taxon>
        <taxon>Cytophagia</taxon>
        <taxon>Cytophagales</taxon>
        <taxon>Flectobacillaceae</taxon>
        <taxon>Flectobacillus</taxon>
    </lineage>
</organism>
<accession>A0ABT6Z4T4</accession>
<name>A0ABT6Z4T4_9BACT</name>
<dbReference type="InterPro" id="IPR002781">
    <property type="entry name" value="TM_pro_TauE-like"/>
</dbReference>
<dbReference type="Proteomes" id="UP001225761">
    <property type="component" value="Unassembled WGS sequence"/>
</dbReference>
<dbReference type="RefSeq" id="WP_283382509.1">
    <property type="nucleotide sequence ID" value="NZ_JASHIE010000011.1"/>
</dbReference>
<feature type="transmembrane region" description="Helical" evidence="8">
    <location>
        <begin position="236"/>
        <end position="255"/>
    </location>
</feature>
<feature type="transmembrane region" description="Helical" evidence="8">
    <location>
        <begin position="46"/>
        <end position="68"/>
    </location>
</feature>